<sequence length="85" mass="8886">YTLDSNLPNIITSADNSTWTLANNATWTSQLNDGSYTVTVNLAGNNNNSNNNSSVTGQGVTTAVTIDTVAPATPTFNFTDTGLND</sequence>
<dbReference type="OrthoDB" id="9813456at2"/>
<dbReference type="AlphaFoldDB" id="A0A1J8PQH4"/>
<dbReference type="RefSeq" id="WP_158009166.1">
    <property type="nucleotide sequence ID" value="NZ_MIQH01000168.1"/>
</dbReference>
<feature type="non-terminal residue" evidence="1">
    <location>
        <position position="1"/>
    </location>
</feature>
<evidence type="ECO:0000313" key="1">
    <source>
        <dbReference type="EMBL" id="OJA03769.1"/>
    </source>
</evidence>
<reference evidence="2" key="1">
    <citation type="submission" date="2016-09" db="EMBL/GenBank/DDBJ databases">
        <title>Genome Sequence of Bathymodiolus thermophilus sulfur-oxidizing gill endosymbiont.</title>
        <authorList>
            <person name="Ponnudurai R."/>
            <person name="Kleiner M."/>
            <person name="Sayavedra L."/>
            <person name="Thuermer A."/>
            <person name="Felbeck H."/>
            <person name="Schlueter R."/>
            <person name="Schweder T."/>
            <person name="Markert S."/>
        </authorList>
    </citation>
    <scope>NUCLEOTIDE SEQUENCE [LARGE SCALE GENOMIC DNA]</scope>
    <source>
        <strain evidence="2">BAT/CrabSpa'14</strain>
    </source>
</reference>
<evidence type="ECO:0000313" key="2">
    <source>
        <dbReference type="Proteomes" id="UP000182798"/>
    </source>
</evidence>
<dbReference type="EMBL" id="MIQH01000168">
    <property type="protein sequence ID" value="OJA03769.1"/>
    <property type="molecule type" value="Genomic_DNA"/>
</dbReference>
<accession>A0A1J8PQH4</accession>
<comment type="caution">
    <text evidence="1">The sequence shown here is derived from an EMBL/GenBank/DDBJ whole genome shotgun (WGS) entry which is preliminary data.</text>
</comment>
<name>A0A1J8PQH4_9GAMM</name>
<proteinExistence type="predicted"/>
<protein>
    <recommendedName>
        <fullName evidence="3">Bacterial Ig-like domain-containing protein</fullName>
    </recommendedName>
</protein>
<organism evidence="1 2">
    <name type="scientific">Bathymodiolus thermophilus thioautotrophic gill symbiont</name>
    <dbReference type="NCBI Taxonomy" id="2360"/>
    <lineage>
        <taxon>Bacteria</taxon>
        <taxon>Pseudomonadati</taxon>
        <taxon>Pseudomonadota</taxon>
        <taxon>Gammaproteobacteria</taxon>
        <taxon>sulfur-oxidizing symbionts</taxon>
    </lineage>
</organism>
<dbReference type="Proteomes" id="UP000182798">
    <property type="component" value="Unassembled WGS sequence"/>
</dbReference>
<evidence type="ECO:0008006" key="3">
    <source>
        <dbReference type="Google" id="ProtNLM"/>
    </source>
</evidence>
<feature type="non-terminal residue" evidence="1">
    <location>
        <position position="85"/>
    </location>
</feature>
<gene>
    <name evidence="1" type="ORF">BGC33_00405</name>
</gene>